<dbReference type="Proteomes" id="UP000254603">
    <property type="component" value="Unassembled WGS sequence"/>
</dbReference>
<protein>
    <submittedName>
        <fullName evidence="7">HTH-type transcriptional repressor CytR</fullName>
    </submittedName>
    <submittedName>
        <fullName evidence="6">LacI family DNA-binding transcriptional regulator</fullName>
    </submittedName>
</protein>
<feature type="domain" description="HTH lacI-type" evidence="5">
    <location>
        <begin position="1"/>
        <end position="57"/>
    </location>
</feature>
<keyword evidence="1" id="KW-0678">Repressor</keyword>
<dbReference type="PROSITE" id="PS50932">
    <property type="entry name" value="HTH_LACI_2"/>
    <property type="match status" value="1"/>
</dbReference>
<dbReference type="Pfam" id="PF00532">
    <property type="entry name" value="Peripla_BP_1"/>
    <property type="match status" value="1"/>
</dbReference>
<evidence type="ECO:0000256" key="1">
    <source>
        <dbReference type="ARBA" id="ARBA00022491"/>
    </source>
</evidence>
<dbReference type="EMBL" id="CP065725">
    <property type="protein sequence ID" value="QPT40781.1"/>
    <property type="molecule type" value="Genomic_DNA"/>
</dbReference>
<dbReference type="Pfam" id="PF00356">
    <property type="entry name" value="LacI"/>
    <property type="match status" value="1"/>
</dbReference>
<dbReference type="InterPro" id="IPR010982">
    <property type="entry name" value="Lambda_DNA-bd_dom_sf"/>
</dbReference>
<evidence type="ECO:0000313" key="9">
    <source>
        <dbReference type="Proteomes" id="UP000594903"/>
    </source>
</evidence>
<dbReference type="Proteomes" id="UP000594903">
    <property type="component" value="Chromosome"/>
</dbReference>
<dbReference type="CDD" id="cd01392">
    <property type="entry name" value="HTH_LacI"/>
    <property type="match status" value="1"/>
</dbReference>
<dbReference type="Gene3D" id="3.40.50.2300">
    <property type="match status" value="2"/>
</dbReference>
<keyword evidence="2" id="KW-0805">Transcription regulation</keyword>
<dbReference type="RefSeq" id="WP_018575522.1">
    <property type="nucleotide sequence ID" value="NZ_CP065725.1"/>
</dbReference>
<dbReference type="GO" id="GO:0003700">
    <property type="term" value="F:DNA-binding transcription factor activity"/>
    <property type="evidence" value="ECO:0007669"/>
    <property type="project" value="TreeGrafter"/>
</dbReference>
<dbReference type="GO" id="GO:0000976">
    <property type="term" value="F:transcription cis-regulatory region binding"/>
    <property type="evidence" value="ECO:0007669"/>
    <property type="project" value="TreeGrafter"/>
</dbReference>
<evidence type="ECO:0000313" key="6">
    <source>
        <dbReference type="EMBL" id="QPT40781.1"/>
    </source>
</evidence>
<dbReference type="InterPro" id="IPR028082">
    <property type="entry name" value="Peripla_BP_I"/>
</dbReference>
<dbReference type="InterPro" id="IPR001761">
    <property type="entry name" value="Peripla_BP/Lac1_sug-bd_dom"/>
</dbReference>
<reference evidence="6 9" key="2">
    <citation type="submission" date="2020-12" db="EMBL/GenBank/DDBJ databases">
        <title>FDA dAtabase for Regulatory Grade micrObial Sequences (FDA-ARGOS): Supporting development and validation of Infectious Disease Dx tests.</title>
        <authorList>
            <person name="Sproer C."/>
            <person name="Gronow S."/>
            <person name="Severitt S."/>
            <person name="Schroder I."/>
            <person name="Tallon L."/>
            <person name="Sadzewicz L."/>
            <person name="Zhao X."/>
            <person name="Boylan J."/>
            <person name="Ott S."/>
            <person name="Bowen H."/>
            <person name="Vavikolanu K."/>
            <person name="Mehta A."/>
            <person name="Aluvathingal J."/>
            <person name="Nadendla S."/>
            <person name="Lowell S."/>
            <person name="Myers T."/>
            <person name="Yan Y."/>
            <person name="Sichtig H."/>
        </authorList>
    </citation>
    <scope>NUCLEOTIDE SEQUENCE [LARGE SCALE GENOMIC DNA]</scope>
    <source>
        <strain evidence="6 9">FDAARGOS_872</strain>
    </source>
</reference>
<evidence type="ECO:0000256" key="4">
    <source>
        <dbReference type="ARBA" id="ARBA00023163"/>
    </source>
</evidence>
<organism evidence="7 8">
    <name type="scientific">Oligella ureolytica</name>
    <dbReference type="NCBI Taxonomy" id="90244"/>
    <lineage>
        <taxon>Bacteria</taxon>
        <taxon>Pseudomonadati</taxon>
        <taxon>Pseudomonadota</taxon>
        <taxon>Betaproteobacteria</taxon>
        <taxon>Burkholderiales</taxon>
        <taxon>Alcaligenaceae</taxon>
        <taxon>Oligella</taxon>
    </lineage>
</organism>
<dbReference type="SUPFAM" id="SSF53822">
    <property type="entry name" value="Periplasmic binding protein-like I"/>
    <property type="match status" value="1"/>
</dbReference>
<evidence type="ECO:0000313" key="7">
    <source>
        <dbReference type="EMBL" id="SUA52721.1"/>
    </source>
</evidence>
<dbReference type="OrthoDB" id="8770794at2"/>
<dbReference type="CDD" id="cd06267">
    <property type="entry name" value="PBP1_LacI_sugar_binding-like"/>
    <property type="match status" value="1"/>
</dbReference>
<evidence type="ECO:0000313" key="8">
    <source>
        <dbReference type="Proteomes" id="UP000254603"/>
    </source>
</evidence>
<gene>
    <name evidence="7" type="primary">cytR</name>
    <name evidence="6" type="ORF">I6G29_04200</name>
    <name evidence="7" type="ORF">NCTC11997_00891</name>
</gene>
<proteinExistence type="predicted"/>
<dbReference type="STRING" id="1122619.GCA_000373745_02338"/>
<dbReference type="InterPro" id="IPR000843">
    <property type="entry name" value="HTH_LacI"/>
</dbReference>
<evidence type="ECO:0000256" key="3">
    <source>
        <dbReference type="ARBA" id="ARBA00023125"/>
    </source>
</evidence>
<keyword evidence="3 6" id="KW-0238">DNA-binding</keyword>
<name>A0A378XEM6_9BURK</name>
<keyword evidence="9" id="KW-1185">Reference proteome</keyword>
<evidence type="ECO:0000256" key="2">
    <source>
        <dbReference type="ARBA" id="ARBA00023015"/>
    </source>
</evidence>
<dbReference type="SUPFAM" id="SSF47413">
    <property type="entry name" value="lambda repressor-like DNA-binding domains"/>
    <property type="match status" value="1"/>
</dbReference>
<dbReference type="PANTHER" id="PTHR30146">
    <property type="entry name" value="LACI-RELATED TRANSCRIPTIONAL REPRESSOR"/>
    <property type="match status" value="1"/>
</dbReference>
<reference evidence="7 8" key="1">
    <citation type="submission" date="2018-06" db="EMBL/GenBank/DDBJ databases">
        <authorList>
            <consortium name="Pathogen Informatics"/>
            <person name="Doyle S."/>
        </authorList>
    </citation>
    <scope>NUCLEOTIDE SEQUENCE [LARGE SCALE GENOMIC DNA]</scope>
    <source>
        <strain evidence="7 8">NCTC11997</strain>
    </source>
</reference>
<sequence>MKIKDVAKKAGVHASVVSRVLNHDATLKIKKETRERILATVKELGYVPNHAARNLKKNETKMIGMIIPDFSNPVYSSIIHGAETMAAQEGYTLLVYSKKHIAKNNSYFSHLVDGKIDGLLIATLELDGQDLKELAELDKPFILVNRSIEGFNNYVVLDDEHAGYIAADHLIELGHTNIAHITGPFETGTGLKRYNGFKNRLDNANITIKPEYIRKGTYSLLSGYEEMNQLLTLPEPPTAVFTANILISLGAMRAAQEKGFVIPDDISIIGIHDVAFAPVLNPALTTINMPLYEMGEAAVQKIIENIQAKRPNSEVKGLMIKGGELILRESTSAHKPK</sequence>
<dbReference type="Gene3D" id="1.10.260.40">
    <property type="entry name" value="lambda repressor-like DNA-binding domains"/>
    <property type="match status" value="1"/>
</dbReference>
<dbReference type="AlphaFoldDB" id="A0A378XEM6"/>
<accession>A0A378XEM6</accession>
<dbReference type="PANTHER" id="PTHR30146:SF148">
    <property type="entry name" value="HTH-TYPE TRANSCRIPTIONAL REPRESSOR PURR-RELATED"/>
    <property type="match status" value="1"/>
</dbReference>
<keyword evidence="4" id="KW-0804">Transcription</keyword>
<evidence type="ECO:0000259" key="5">
    <source>
        <dbReference type="PROSITE" id="PS50932"/>
    </source>
</evidence>
<dbReference type="SMART" id="SM00354">
    <property type="entry name" value="HTH_LACI"/>
    <property type="match status" value="1"/>
</dbReference>
<dbReference type="EMBL" id="UGSB01000001">
    <property type="protein sequence ID" value="SUA52721.1"/>
    <property type="molecule type" value="Genomic_DNA"/>
</dbReference>